<comment type="caution">
    <text evidence="2">The sequence shown here is derived from an EMBL/GenBank/DDBJ whole genome shotgun (WGS) entry which is preliminary data.</text>
</comment>
<keyword evidence="3" id="KW-1185">Reference proteome</keyword>
<dbReference type="RefSeq" id="WP_130829200.1">
    <property type="nucleotide sequence ID" value="NZ_SDIK01000036.1"/>
</dbReference>
<sequence>MALETTTVEKIARNYNKVSLWIIVGISLTGLLISQGLMLANTSAPIIVSALFSLVSCVAYGKTWKYFATNHPRVLGKFYMASSMLRMILAAIVVLIGAVIYLPNREKVLTFVAIFVIYYLLLMIFDCIYFIKVEKKNITIE</sequence>
<feature type="transmembrane region" description="Helical" evidence="1">
    <location>
        <begin position="108"/>
        <end position="131"/>
    </location>
</feature>
<dbReference type="EMBL" id="SDIK01000036">
    <property type="protein sequence ID" value="TXJ62230.1"/>
    <property type="molecule type" value="Genomic_DNA"/>
</dbReference>
<feature type="transmembrane region" description="Helical" evidence="1">
    <location>
        <begin position="20"/>
        <end position="40"/>
    </location>
</feature>
<protein>
    <submittedName>
        <fullName evidence="2">Uncharacterized protein</fullName>
    </submittedName>
</protein>
<name>A0A5C8GJQ1_9BACT</name>
<feature type="transmembrane region" description="Helical" evidence="1">
    <location>
        <begin position="46"/>
        <end position="63"/>
    </location>
</feature>
<dbReference type="OrthoDB" id="1080223at2"/>
<keyword evidence="1" id="KW-0812">Transmembrane</keyword>
<keyword evidence="1" id="KW-0472">Membrane</keyword>
<reference evidence="3" key="1">
    <citation type="submission" date="2019-05" db="EMBL/GenBank/DDBJ databases">
        <title>Prevotella brunnea sp. nov., isolated from a wound of a patient.</title>
        <authorList>
            <person name="Buhl M."/>
        </authorList>
    </citation>
    <scope>NUCLEOTIDE SEQUENCE [LARGE SCALE GENOMIC DNA]</scope>
    <source>
        <strain evidence="3">A2672</strain>
    </source>
</reference>
<evidence type="ECO:0000313" key="3">
    <source>
        <dbReference type="Proteomes" id="UP000321612"/>
    </source>
</evidence>
<dbReference type="AlphaFoldDB" id="A0A5C8GJQ1"/>
<dbReference type="Proteomes" id="UP000321612">
    <property type="component" value="Unassembled WGS sequence"/>
</dbReference>
<keyword evidence="1" id="KW-1133">Transmembrane helix</keyword>
<feature type="transmembrane region" description="Helical" evidence="1">
    <location>
        <begin position="84"/>
        <end position="102"/>
    </location>
</feature>
<proteinExistence type="predicted"/>
<evidence type="ECO:0000313" key="2">
    <source>
        <dbReference type="EMBL" id="TXJ62230.1"/>
    </source>
</evidence>
<gene>
    <name evidence="2" type="ORF">ETF27_05485</name>
</gene>
<organism evidence="2 3">
    <name type="scientific">Prevotella brunnea</name>
    <dbReference type="NCBI Taxonomy" id="2508867"/>
    <lineage>
        <taxon>Bacteria</taxon>
        <taxon>Pseudomonadati</taxon>
        <taxon>Bacteroidota</taxon>
        <taxon>Bacteroidia</taxon>
        <taxon>Bacteroidales</taxon>
        <taxon>Prevotellaceae</taxon>
        <taxon>Prevotella</taxon>
    </lineage>
</organism>
<evidence type="ECO:0000256" key="1">
    <source>
        <dbReference type="SAM" id="Phobius"/>
    </source>
</evidence>
<accession>A0A5C8GJQ1</accession>